<dbReference type="PANTHER" id="PTHR31579">
    <property type="entry name" value="OS03G0796600 PROTEIN"/>
    <property type="match status" value="1"/>
</dbReference>
<organism evidence="2 3">
    <name type="scientific">Ceratopteris richardii</name>
    <name type="common">Triangle waterfern</name>
    <dbReference type="NCBI Taxonomy" id="49495"/>
    <lineage>
        <taxon>Eukaryota</taxon>
        <taxon>Viridiplantae</taxon>
        <taxon>Streptophyta</taxon>
        <taxon>Embryophyta</taxon>
        <taxon>Tracheophyta</taxon>
        <taxon>Polypodiopsida</taxon>
        <taxon>Polypodiidae</taxon>
        <taxon>Polypodiales</taxon>
        <taxon>Pteridineae</taxon>
        <taxon>Pteridaceae</taxon>
        <taxon>Parkerioideae</taxon>
        <taxon>Ceratopteris</taxon>
    </lineage>
</organism>
<accession>A0A8T2QFF8</accession>
<feature type="compositionally biased region" description="Low complexity" evidence="1">
    <location>
        <begin position="1"/>
        <end position="16"/>
    </location>
</feature>
<dbReference type="Pfam" id="PF04720">
    <property type="entry name" value="PDDEXK_6"/>
    <property type="match status" value="1"/>
</dbReference>
<dbReference type="AlphaFoldDB" id="A0A8T2QFF8"/>
<gene>
    <name evidence="2" type="ORF">KP509_35G027000</name>
</gene>
<dbReference type="OrthoDB" id="691424at2759"/>
<dbReference type="PANTHER" id="PTHR31579:SF1">
    <property type="entry name" value="OS03G0796600 PROTEIN"/>
    <property type="match status" value="1"/>
</dbReference>
<protein>
    <submittedName>
        <fullName evidence="2">Uncharacterized protein</fullName>
    </submittedName>
</protein>
<evidence type="ECO:0000313" key="3">
    <source>
        <dbReference type="Proteomes" id="UP000825935"/>
    </source>
</evidence>
<keyword evidence="3" id="KW-1185">Reference proteome</keyword>
<dbReference type="NCBIfam" id="TIGR01615">
    <property type="entry name" value="A_thal_3542"/>
    <property type="match status" value="1"/>
</dbReference>
<evidence type="ECO:0000256" key="1">
    <source>
        <dbReference type="SAM" id="MobiDB-lite"/>
    </source>
</evidence>
<feature type="region of interest" description="Disordered" evidence="1">
    <location>
        <begin position="1"/>
        <end position="20"/>
    </location>
</feature>
<sequence>MCAPRSSAPSSPSSDSTIRRKTQPSLCDHCGMHYPYFPTPVPLRARGMHACRSCANRNACRSNKVAFPRLQTLLSESMADSSKEIVVVPQLRCPSALEYNSAGGFDDPSTVCLADMVQRFLDEDVVSESCGRARCTCGDRVCVSYEYESSTLPNSHETQSFVHQHLHRMLEGITCCTSDPELPLLLDVARVVEAEAEDTHLREVGYVASNGKLLRASIMRRLRQEGYNAAICKSHWKHTDGLPEGDYEYIDVIMDENTESEVKHSRFIVDIDFKAQFEIARASKYYLNLLDSLPKLFVGRPERLKQVLKIMSNGALMSFKEQGLLLPPWRKYKYMIAKWLSSYRRTVNPERLQLRENALDLGERRELGDTAEPASTVASVNNAEAAQISSKKIPSKPTAYTTAMCAHGQLPTADLQICGGKRDKVSGIRKTFGQLKMLLTDPSPLKPLQSVS</sequence>
<dbReference type="EMBL" id="CM035440">
    <property type="protein sequence ID" value="KAH7282368.1"/>
    <property type="molecule type" value="Genomic_DNA"/>
</dbReference>
<name>A0A8T2QFF8_CERRI</name>
<evidence type="ECO:0000313" key="2">
    <source>
        <dbReference type="EMBL" id="KAH7282368.1"/>
    </source>
</evidence>
<dbReference type="Proteomes" id="UP000825935">
    <property type="component" value="Chromosome 35"/>
</dbReference>
<reference evidence="2" key="1">
    <citation type="submission" date="2021-08" db="EMBL/GenBank/DDBJ databases">
        <title>WGS assembly of Ceratopteris richardii.</title>
        <authorList>
            <person name="Marchant D.B."/>
            <person name="Chen G."/>
            <person name="Jenkins J."/>
            <person name="Shu S."/>
            <person name="Leebens-Mack J."/>
            <person name="Grimwood J."/>
            <person name="Schmutz J."/>
            <person name="Soltis P."/>
            <person name="Soltis D."/>
            <person name="Chen Z.-H."/>
        </authorList>
    </citation>
    <scope>NUCLEOTIDE SEQUENCE</scope>
    <source>
        <strain evidence="2">Whitten #5841</strain>
        <tissue evidence="2">Leaf</tissue>
    </source>
</reference>
<dbReference type="InterPro" id="IPR006502">
    <property type="entry name" value="PDDEXK-like"/>
</dbReference>
<comment type="caution">
    <text evidence="2">The sequence shown here is derived from an EMBL/GenBank/DDBJ whole genome shotgun (WGS) entry which is preliminary data.</text>
</comment>
<proteinExistence type="predicted"/>